<evidence type="ECO:0000313" key="1">
    <source>
        <dbReference type="EMBL" id="PKB31494.1"/>
    </source>
</evidence>
<gene>
    <name evidence="1" type="ORF">ATL51_3187</name>
</gene>
<organism evidence="1 2">
    <name type="scientific">Pseudonocardia alni</name>
    <name type="common">Amycolata alni</name>
    <dbReference type="NCBI Taxonomy" id="33907"/>
    <lineage>
        <taxon>Bacteria</taxon>
        <taxon>Bacillati</taxon>
        <taxon>Actinomycetota</taxon>
        <taxon>Actinomycetes</taxon>
        <taxon>Pseudonocardiales</taxon>
        <taxon>Pseudonocardiaceae</taxon>
        <taxon>Pseudonocardia</taxon>
    </lineage>
</organism>
<dbReference type="AlphaFoldDB" id="A0AA44ZQ57"/>
<sequence>MCGVVVGCGAAEPEGPFPPRPAEIDVSKTDLCSLLTPAQRAQLSVDEGEPGNVVLPEGPSRTCTWPDNDAVISYAVQTISEPASTAVGASDSSLDIIGGFGAVRVTADAESTPLCEFYLDAGDADTLRVQVQAVGYGDDGKPLAMTRVCKQARSLAGFVVENARAGHG</sequence>
<dbReference type="InterPro" id="IPR024520">
    <property type="entry name" value="DUF3558"/>
</dbReference>
<protein>
    <submittedName>
        <fullName evidence="1">Uncharacterized protein DUF3558</fullName>
    </submittedName>
</protein>
<reference evidence="1 2" key="1">
    <citation type="submission" date="2017-11" db="EMBL/GenBank/DDBJ databases">
        <title>Sequencing the genomes of 1000 actinobacteria strains.</title>
        <authorList>
            <person name="Klenk H.-P."/>
        </authorList>
    </citation>
    <scope>NUCLEOTIDE SEQUENCE [LARGE SCALE GENOMIC DNA]</scope>
    <source>
        <strain evidence="1 2">DSM 44104</strain>
    </source>
</reference>
<evidence type="ECO:0000313" key="2">
    <source>
        <dbReference type="Proteomes" id="UP000232453"/>
    </source>
</evidence>
<dbReference type="Proteomes" id="UP000232453">
    <property type="component" value="Unassembled WGS sequence"/>
</dbReference>
<comment type="caution">
    <text evidence="1">The sequence shown here is derived from an EMBL/GenBank/DDBJ whole genome shotgun (WGS) entry which is preliminary data.</text>
</comment>
<name>A0AA44ZQ57_PSEA5</name>
<dbReference type="EMBL" id="PHUJ01000003">
    <property type="protein sequence ID" value="PKB31494.1"/>
    <property type="molecule type" value="Genomic_DNA"/>
</dbReference>
<proteinExistence type="predicted"/>
<accession>A0AA44ZQ57</accession>
<dbReference type="Pfam" id="PF12079">
    <property type="entry name" value="DUF3558"/>
    <property type="match status" value="1"/>
</dbReference>